<dbReference type="AlphaFoldDB" id="A0A547PD61"/>
<dbReference type="PANTHER" id="PTHR33307:SF6">
    <property type="entry name" value="ALPHA-RHAMNOSIDASE (EUROFUNG)-RELATED"/>
    <property type="match status" value="1"/>
</dbReference>
<feature type="domain" description="Alpha-L-rhamnosidase C-terminal" evidence="7">
    <location>
        <begin position="874"/>
        <end position="929"/>
    </location>
</feature>
<evidence type="ECO:0000259" key="6">
    <source>
        <dbReference type="Pfam" id="PF17389"/>
    </source>
</evidence>
<evidence type="ECO:0000256" key="1">
    <source>
        <dbReference type="ARBA" id="ARBA00001445"/>
    </source>
</evidence>
<dbReference type="InterPro" id="IPR008902">
    <property type="entry name" value="Rhamnosid_concanavalin"/>
</dbReference>
<dbReference type="InterPro" id="IPR013783">
    <property type="entry name" value="Ig-like_fold"/>
</dbReference>
<accession>A0A547PD61</accession>
<evidence type="ECO:0000313" key="9">
    <source>
        <dbReference type="Proteomes" id="UP000316343"/>
    </source>
</evidence>
<dbReference type="GO" id="GO:0030596">
    <property type="term" value="F:alpha-L-rhamnosidase activity"/>
    <property type="evidence" value="ECO:0007669"/>
    <property type="project" value="UniProtKB-EC"/>
</dbReference>
<name>A0A547PD61_9SPHN</name>
<sequence length="963" mass="105897">MRIYDQKRSLKIKGCGVMGRNLRGVLSAIVCFSVAACSVQSGQQSSVSRSDAAITAPVPFALKVEGQANPVGVGRETPRLSWRSAVDSQAAFQIEVASTPNLLGSGAADLWASGRVTDGRSIAIQYEGEALRSRQEAFWRVRIWAEGEDQPGEWSDVSKWQMALLEPSDWSADWVTSPIFPAAEETAGMTRWLEATAADKQFKNEETIADTKSRLRDVRPATYFRKSFMITKPIKSALLYSTSAGYSEFFLNGEKIGDRILNPAQTDFDKRIYYDIDDVTDRLDQGEQVLGVHLGNGFYGERTAFGMDKLFYGEPAAIAQLEITYEDGAIQTIVSDGSWFAHPSPILKNGVYSGEFFDARKNVSAWNDVGDDGSTGWRNASVLDASPTQALVAAEMPPVRRVTEVKPKRVLNPEPGIYTIDLGQNFTGLPTIDMSRLGLAEGQVVLLRYGEWADSDGRVGMQSGGGAPRTKQVDAYVSDGKDTAAWSPSFTWHGFRYIEISGINGPPPLDAITAHLTRTDIDRIGHFSSSDPLLNRIHETALWSFETNMVSVLSDCPIRERNGWTGDAHAIIQMASYNFAMGPFLDKYLGDFRTTDFISPAIVPGRRTHSGKVDWAAAEVFLTWEHYIHTGDVSVIERQYESLLDYVAYVEKAMDDDRVTDPFHYYGDWCDALPELGMERPLGRCASFSTPGDLTATALMARVFQQMSDMADRLGRDEDAKAFGQRYDDVSAAFNRAYYQGEASGYGSQTANAMALQFGIAPADKRASIGAAIDRDVREKWGGHASVGALGQTWVYPALSEAGYNDTAFGIFKAKGPPGYAYLFDTLDGTTLWENITGYDPAGGAEPRRSLNHPFKGGYDAWFYSGLGGIMPDPKAPGYKRFFLNPQFPADLGEAKVSLETGYGTIRSAWKREGDAIIWDVEIPHNTSALDIRNGSSRLIGPGKHRFRLNAGDAQKNIGQWGE</sequence>
<dbReference type="Gene3D" id="2.60.420.10">
    <property type="entry name" value="Maltose phosphorylase, domain 3"/>
    <property type="match status" value="1"/>
</dbReference>
<dbReference type="InterPro" id="IPR035398">
    <property type="entry name" value="Bac_rhamnosid_C"/>
</dbReference>
<feature type="domain" description="Alpha-L-rhamnosidase concanavalin-like" evidence="4">
    <location>
        <begin position="415"/>
        <end position="507"/>
    </location>
</feature>
<dbReference type="InterPro" id="IPR012341">
    <property type="entry name" value="6hp_glycosidase-like_sf"/>
</dbReference>
<dbReference type="Gene3D" id="1.50.10.10">
    <property type="match status" value="1"/>
</dbReference>
<dbReference type="Pfam" id="PF25788">
    <property type="entry name" value="Ig_Rha78A_N"/>
    <property type="match status" value="1"/>
</dbReference>
<gene>
    <name evidence="8" type="ORF">FGU71_09580</name>
</gene>
<reference evidence="8 9" key="1">
    <citation type="submission" date="2019-06" db="EMBL/GenBank/DDBJ databases">
        <title>Erythrobacter insulae sp. nov., isolated from a tidal flat.</title>
        <authorList>
            <person name="Yoon J.-H."/>
        </authorList>
    </citation>
    <scope>NUCLEOTIDE SEQUENCE [LARGE SCALE GENOMIC DNA]</scope>
    <source>
        <strain evidence="8 9">JBTF-M21</strain>
    </source>
</reference>
<dbReference type="Pfam" id="PF17389">
    <property type="entry name" value="Bac_rhamnosid6H"/>
    <property type="match status" value="1"/>
</dbReference>
<dbReference type="Pfam" id="PF17390">
    <property type="entry name" value="Bac_rhamnosid_C"/>
    <property type="match status" value="1"/>
</dbReference>
<dbReference type="Proteomes" id="UP000316343">
    <property type="component" value="Unassembled WGS sequence"/>
</dbReference>
<dbReference type="EMBL" id="VHJK01000001">
    <property type="protein sequence ID" value="TRD12082.1"/>
    <property type="molecule type" value="Genomic_DNA"/>
</dbReference>
<protein>
    <recommendedName>
        <fullName evidence="2">alpha-L-rhamnosidase</fullName>
        <ecNumber evidence="2">3.2.1.40</ecNumber>
    </recommendedName>
</protein>
<evidence type="ECO:0000259" key="4">
    <source>
        <dbReference type="Pfam" id="PF05592"/>
    </source>
</evidence>
<evidence type="ECO:0000259" key="5">
    <source>
        <dbReference type="Pfam" id="PF08531"/>
    </source>
</evidence>
<dbReference type="Gene3D" id="2.60.120.260">
    <property type="entry name" value="Galactose-binding domain-like"/>
    <property type="match status" value="2"/>
</dbReference>
<comment type="catalytic activity">
    <reaction evidence="1">
        <text>Hydrolysis of terminal non-reducing alpha-L-rhamnose residues in alpha-L-rhamnosides.</text>
        <dbReference type="EC" id="3.2.1.40"/>
    </reaction>
</comment>
<dbReference type="PIRSF" id="PIRSF010631">
    <property type="entry name" value="A-rhamnsds"/>
    <property type="match status" value="1"/>
</dbReference>
<dbReference type="EC" id="3.2.1.40" evidence="2"/>
<dbReference type="Pfam" id="PF08531">
    <property type="entry name" value="Bac_rhamnosid_N"/>
    <property type="match status" value="1"/>
</dbReference>
<comment type="caution">
    <text evidence="8">The sequence shown here is derived from an EMBL/GenBank/DDBJ whole genome shotgun (WGS) entry which is preliminary data.</text>
</comment>
<feature type="domain" description="Alpha-L-rhamnosidase six-hairpin glycosidase" evidence="6">
    <location>
        <begin position="523"/>
        <end position="865"/>
    </location>
</feature>
<dbReference type="InterPro" id="IPR035396">
    <property type="entry name" value="Bac_rhamnosid6H"/>
</dbReference>
<keyword evidence="3" id="KW-0378">Hydrolase</keyword>
<keyword evidence="9" id="KW-1185">Reference proteome</keyword>
<dbReference type="OrthoDB" id="9761045at2"/>
<evidence type="ECO:0000259" key="7">
    <source>
        <dbReference type="Pfam" id="PF17390"/>
    </source>
</evidence>
<evidence type="ECO:0000256" key="3">
    <source>
        <dbReference type="ARBA" id="ARBA00022801"/>
    </source>
</evidence>
<dbReference type="InterPro" id="IPR008928">
    <property type="entry name" value="6-hairpin_glycosidase_sf"/>
</dbReference>
<proteinExistence type="predicted"/>
<dbReference type="SUPFAM" id="SSF48208">
    <property type="entry name" value="Six-hairpin glycosidases"/>
    <property type="match status" value="1"/>
</dbReference>
<dbReference type="Pfam" id="PF05592">
    <property type="entry name" value="Bac_rhamnosid"/>
    <property type="match status" value="1"/>
</dbReference>
<evidence type="ECO:0000256" key="2">
    <source>
        <dbReference type="ARBA" id="ARBA00012652"/>
    </source>
</evidence>
<dbReference type="InterPro" id="IPR016007">
    <property type="entry name" value="Alpha_rhamnosid"/>
</dbReference>
<evidence type="ECO:0000313" key="8">
    <source>
        <dbReference type="EMBL" id="TRD12082.1"/>
    </source>
</evidence>
<dbReference type="GO" id="GO:0005975">
    <property type="term" value="P:carbohydrate metabolic process"/>
    <property type="evidence" value="ECO:0007669"/>
    <property type="project" value="InterPro"/>
</dbReference>
<dbReference type="Gene3D" id="2.60.40.10">
    <property type="entry name" value="Immunoglobulins"/>
    <property type="match status" value="1"/>
</dbReference>
<organism evidence="8 9">
    <name type="scientific">Erythrobacter insulae</name>
    <dbReference type="NCBI Taxonomy" id="2584124"/>
    <lineage>
        <taxon>Bacteria</taxon>
        <taxon>Pseudomonadati</taxon>
        <taxon>Pseudomonadota</taxon>
        <taxon>Alphaproteobacteria</taxon>
        <taxon>Sphingomonadales</taxon>
        <taxon>Erythrobacteraceae</taxon>
        <taxon>Erythrobacter/Porphyrobacter group</taxon>
        <taxon>Erythrobacter</taxon>
    </lineage>
</organism>
<feature type="domain" description="Bacterial alpha-L-rhamnosidase N-terminal" evidence="5">
    <location>
        <begin position="232"/>
        <end position="402"/>
    </location>
</feature>
<dbReference type="InterPro" id="IPR013737">
    <property type="entry name" value="Bac_rhamnosid_N"/>
</dbReference>
<dbReference type="PANTHER" id="PTHR33307">
    <property type="entry name" value="ALPHA-RHAMNOSIDASE (EUROFUNG)"/>
    <property type="match status" value="1"/>
</dbReference>